<accession>A0A9X3MZD8</accession>
<keyword evidence="1" id="KW-0808">Transferase</keyword>
<dbReference type="InterPro" id="IPR016181">
    <property type="entry name" value="Acyl_CoA_acyltransferase"/>
</dbReference>
<evidence type="ECO:0000313" key="5">
    <source>
        <dbReference type="Proteomes" id="UP001149140"/>
    </source>
</evidence>
<feature type="domain" description="N-acetyltransferase" evidence="3">
    <location>
        <begin position="1"/>
        <end position="144"/>
    </location>
</feature>
<dbReference type="GO" id="GO:0016747">
    <property type="term" value="F:acyltransferase activity, transferring groups other than amino-acyl groups"/>
    <property type="evidence" value="ECO:0007669"/>
    <property type="project" value="InterPro"/>
</dbReference>
<name>A0A9X3MZD8_9ACTN</name>
<dbReference type="Gene3D" id="3.40.630.30">
    <property type="match status" value="1"/>
</dbReference>
<dbReference type="Pfam" id="PF00583">
    <property type="entry name" value="Acetyltransf_1"/>
    <property type="match status" value="2"/>
</dbReference>
<evidence type="ECO:0000256" key="1">
    <source>
        <dbReference type="ARBA" id="ARBA00022679"/>
    </source>
</evidence>
<dbReference type="InterPro" id="IPR050832">
    <property type="entry name" value="Bact_Acetyltransf"/>
</dbReference>
<dbReference type="PROSITE" id="PS51186">
    <property type="entry name" value="GNAT"/>
    <property type="match status" value="2"/>
</dbReference>
<dbReference type="PANTHER" id="PTHR43877">
    <property type="entry name" value="AMINOALKYLPHOSPHONATE N-ACETYLTRANSFERASE-RELATED-RELATED"/>
    <property type="match status" value="1"/>
</dbReference>
<reference evidence="4" key="1">
    <citation type="submission" date="2022-10" db="EMBL/GenBank/DDBJ databases">
        <title>The WGS of Solirubrobacter ginsenosidimutans DSM 21036.</title>
        <authorList>
            <person name="Jiang Z."/>
        </authorList>
    </citation>
    <scope>NUCLEOTIDE SEQUENCE</scope>
    <source>
        <strain evidence="4">DSM 21036</strain>
    </source>
</reference>
<dbReference type="AlphaFoldDB" id="A0A9X3MZD8"/>
<keyword evidence="5" id="KW-1185">Reference proteome</keyword>
<evidence type="ECO:0000256" key="2">
    <source>
        <dbReference type="ARBA" id="ARBA00023315"/>
    </source>
</evidence>
<protein>
    <submittedName>
        <fullName evidence="4">GNAT family N-acetyltransferase</fullName>
    </submittedName>
</protein>
<dbReference type="InterPro" id="IPR000182">
    <property type="entry name" value="GNAT_dom"/>
</dbReference>
<evidence type="ECO:0000259" key="3">
    <source>
        <dbReference type="PROSITE" id="PS51186"/>
    </source>
</evidence>
<gene>
    <name evidence="4" type="ORF">OM076_27995</name>
</gene>
<feature type="domain" description="N-acetyltransferase" evidence="3">
    <location>
        <begin position="146"/>
        <end position="283"/>
    </location>
</feature>
<dbReference type="CDD" id="cd04301">
    <property type="entry name" value="NAT_SF"/>
    <property type="match status" value="2"/>
</dbReference>
<evidence type="ECO:0000313" key="4">
    <source>
        <dbReference type="EMBL" id="MDA0164148.1"/>
    </source>
</evidence>
<keyword evidence="2" id="KW-0012">Acyltransferase</keyword>
<dbReference type="EMBL" id="JAPDOD010000031">
    <property type="protein sequence ID" value="MDA0164148.1"/>
    <property type="molecule type" value="Genomic_DNA"/>
</dbReference>
<sequence length="283" mass="31280">MRLRPATPADAQRAADLVIAGDIADVGVADYSLGDLEDEWRELDLDADTRLVEDDEGAIVGCAHFRGSDVLAQVDPNREGEGFGTALLTWSEKRASQRGATKVRQGVGDRGQSARALLQAHGYAKTRSFWRMERPATTDEAPADETGLRPVDPTDAPTLYDVTIRAFAHDTGYEIKPLDEWTRREFNGHGVDHTLSRTADGIGYALVRRWDEDTLYIPLLAVHPDHQGQGLGARLLRSVFAAARGRRVTLNVASDNPYAVRLYERVGMQAAWRVDDYQKALPN</sequence>
<dbReference type="RefSeq" id="WP_270043398.1">
    <property type="nucleotide sequence ID" value="NZ_JAPDOD010000031.1"/>
</dbReference>
<comment type="caution">
    <text evidence="4">The sequence shown here is derived from an EMBL/GenBank/DDBJ whole genome shotgun (WGS) entry which is preliminary data.</text>
</comment>
<proteinExistence type="predicted"/>
<organism evidence="4 5">
    <name type="scientific">Solirubrobacter ginsenosidimutans</name>
    <dbReference type="NCBI Taxonomy" id="490573"/>
    <lineage>
        <taxon>Bacteria</taxon>
        <taxon>Bacillati</taxon>
        <taxon>Actinomycetota</taxon>
        <taxon>Thermoleophilia</taxon>
        <taxon>Solirubrobacterales</taxon>
        <taxon>Solirubrobacteraceae</taxon>
        <taxon>Solirubrobacter</taxon>
    </lineage>
</organism>
<dbReference type="Proteomes" id="UP001149140">
    <property type="component" value="Unassembled WGS sequence"/>
</dbReference>
<dbReference type="SUPFAM" id="SSF55729">
    <property type="entry name" value="Acyl-CoA N-acyltransferases (Nat)"/>
    <property type="match status" value="2"/>
</dbReference>